<keyword evidence="2 4" id="KW-0808">Transferase</keyword>
<dbReference type="PROSITE" id="PS00445">
    <property type="entry name" value="FGGY_KINASES_2"/>
    <property type="match status" value="1"/>
</dbReference>
<evidence type="ECO:0000259" key="6">
    <source>
        <dbReference type="Pfam" id="PF02782"/>
    </source>
</evidence>
<dbReference type="Gene3D" id="3.30.420.40">
    <property type="match status" value="2"/>
</dbReference>
<feature type="domain" description="Carbohydrate kinase FGGY C-terminal" evidence="6">
    <location>
        <begin position="284"/>
        <end position="443"/>
    </location>
</feature>
<proteinExistence type="inferred from homology"/>
<name>A0A212PWS0_9CHLR</name>
<evidence type="ECO:0000313" key="7">
    <source>
        <dbReference type="EMBL" id="SNB51353.1"/>
    </source>
</evidence>
<dbReference type="InterPro" id="IPR000577">
    <property type="entry name" value="Carb_kinase_FGGY"/>
</dbReference>
<dbReference type="GO" id="GO:0016301">
    <property type="term" value="F:kinase activity"/>
    <property type="evidence" value="ECO:0007669"/>
    <property type="project" value="UniProtKB-KW"/>
</dbReference>
<dbReference type="AlphaFoldDB" id="A0A212PWS0"/>
<evidence type="ECO:0000256" key="1">
    <source>
        <dbReference type="ARBA" id="ARBA00009156"/>
    </source>
</evidence>
<organism evidence="7 8">
    <name type="scientific">Thermoflexus hugenholtzii JAD2</name>
    <dbReference type="NCBI Taxonomy" id="877466"/>
    <lineage>
        <taxon>Bacteria</taxon>
        <taxon>Bacillati</taxon>
        <taxon>Chloroflexota</taxon>
        <taxon>Thermoflexia</taxon>
        <taxon>Thermoflexales</taxon>
        <taxon>Thermoflexaceae</taxon>
        <taxon>Thermoflexus</taxon>
    </lineage>
</organism>
<keyword evidence="8" id="KW-1185">Reference proteome</keyword>
<dbReference type="RefSeq" id="WP_088569936.1">
    <property type="nucleotide sequence ID" value="NZ_FYEK01000003.1"/>
</dbReference>
<feature type="domain" description="Carbohydrate kinase FGGY N-terminal" evidence="5">
    <location>
        <begin position="5"/>
        <end position="245"/>
    </location>
</feature>
<dbReference type="EMBL" id="FYEK01000003">
    <property type="protein sequence ID" value="SNB51353.1"/>
    <property type="molecule type" value="Genomic_DNA"/>
</dbReference>
<dbReference type="InterPro" id="IPR018483">
    <property type="entry name" value="Carb_kinase_FGGY_CS"/>
</dbReference>
<keyword evidence="3 4" id="KW-0418">Kinase</keyword>
<dbReference type="PANTHER" id="PTHR43095">
    <property type="entry name" value="SUGAR KINASE"/>
    <property type="match status" value="1"/>
</dbReference>
<dbReference type="InParanoid" id="A0A212PWS0"/>
<protein>
    <submittedName>
        <fullName evidence="7">Xylulokinase</fullName>
    </submittedName>
</protein>
<dbReference type="PIRSF" id="PIRSF000538">
    <property type="entry name" value="GlpK"/>
    <property type="match status" value="1"/>
</dbReference>
<sequence>MGRWVLGIDIGTTGVKGLLIGPGGERVAEAMASHDLRSPYPGWAEEDPVEWWQGVQTVCRQLLHGRDPREIAAVGCSGMVPALVLLDEAGQVLRPSIQQNDARAVEEIEQLRRELDQERLFAITGGYTNQQHVGPRLMWVQRHEPEVWRRTRWVMGSYDYIVYRLTGKRSLEINWAVESGLFNIHRQEWDEGLLRASGLHPELFPPVRFPTEVVGEVTPAAAEETGLAPGIPVIAGSADHVASALAAGLRENGDLLIKFGGAGDILYCLDRLETHPQLYIDYHDIPGRYLLNGCMAASGSLVKWFVTEVLGWEASGESYRRLDQAAALVPPASEGLIVLPYFLGEKTPIFDAQARGIFFGLTLSHGRGHLFRAILEAVIYGFQHHVEVLTARGYTIRRVVATDGGVRSGLWRQIAADVLGMSITSFPEHPGSALGVAFVAGMAVGLFRDWAEIEAFAGQALQNEPDPKAHTRYQEAYRLYRQLYETLKPLFPRAVSLGQSAGASL</sequence>
<gene>
    <name evidence="7" type="ORF">SAMN02746019_00021410</name>
</gene>
<evidence type="ECO:0000259" key="5">
    <source>
        <dbReference type="Pfam" id="PF00370"/>
    </source>
</evidence>
<dbReference type="InterPro" id="IPR018485">
    <property type="entry name" value="FGGY_C"/>
</dbReference>
<dbReference type="Proteomes" id="UP000197025">
    <property type="component" value="Unassembled WGS sequence"/>
</dbReference>
<comment type="similarity">
    <text evidence="1 4">Belongs to the FGGY kinase family.</text>
</comment>
<evidence type="ECO:0000256" key="2">
    <source>
        <dbReference type="ARBA" id="ARBA00022679"/>
    </source>
</evidence>
<dbReference type="GO" id="GO:0005975">
    <property type="term" value="P:carbohydrate metabolic process"/>
    <property type="evidence" value="ECO:0007669"/>
    <property type="project" value="InterPro"/>
</dbReference>
<evidence type="ECO:0000313" key="8">
    <source>
        <dbReference type="Proteomes" id="UP000197025"/>
    </source>
</evidence>
<dbReference type="InterPro" id="IPR018484">
    <property type="entry name" value="FGGY_N"/>
</dbReference>
<dbReference type="GO" id="GO:0016773">
    <property type="term" value="F:phosphotransferase activity, alcohol group as acceptor"/>
    <property type="evidence" value="ECO:0007669"/>
    <property type="project" value="InterPro"/>
</dbReference>
<dbReference type="PANTHER" id="PTHR43095:SF5">
    <property type="entry name" value="XYLULOSE KINASE"/>
    <property type="match status" value="1"/>
</dbReference>
<dbReference type="OrthoDB" id="9805576at2"/>
<evidence type="ECO:0000256" key="3">
    <source>
        <dbReference type="ARBA" id="ARBA00022777"/>
    </source>
</evidence>
<evidence type="ECO:0000256" key="4">
    <source>
        <dbReference type="RuleBase" id="RU003733"/>
    </source>
</evidence>
<accession>A0A212PWS0</accession>
<dbReference type="InterPro" id="IPR050406">
    <property type="entry name" value="FGGY_Carb_Kinase"/>
</dbReference>
<dbReference type="Pfam" id="PF00370">
    <property type="entry name" value="FGGY_N"/>
    <property type="match status" value="1"/>
</dbReference>
<reference evidence="8" key="1">
    <citation type="submission" date="2017-06" db="EMBL/GenBank/DDBJ databases">
        <authorList>
            <person name="Varghese N."/>
            <person name="Submissions S."/>
        </authorList>
    </citation>
    <scope>NUCLEOTIDE SEQUENCE [LARGE SCALE GENOMIC DNA]</scope>
    <source>
        <strain evidence="8">JAD2</strain>
    </source>
</reference>
<dbReference type="InterPro" id="IPR043129">
    <property type="entry name" value="ATPase_NBD"/>
</dbReference>
<dbReference type="Pfam" id="PF02782">
    <property type="entry name" value="FGGY_C"/>
    <property type="match status" value="1"/>
</dbReference>
<dbReference type="FunCoup" id="A0A212PWS0">
    <property type="interactions" value="40"/>
</dbReference>
<dbReference type="CDD" id="cd07804">
    <property type="entry name" value="ASKHA_NBD_FGGY_RrXK-like"/>
    <property type="match status" value="1"/>
</dbReference>
<dbReference type="SUPFAM" id="SSF53067">
    <property type="entry name" value="Actin-like ATPase domain"/>
    <property type="match status" value="2"/>
</dbReference>